<gene>
    <name evidence="4" type="ORF">V6N11_072965</name>
</gene>
<dbReference type="Pfam" id="PF05617">
    <property type="entry name" value="Prolamin_like"/>
    <property type="match status" value="1"/>
</dbReference>
<dbReference type="Proteomes" id="UP001396334">
    <property type="component" value="Unassembled WGS sequence"/>
</dbReference>
<evidence type="ECO:0000313" key="5">
    <source>
        <dbReference type="Proteomes" id="UP001396334"/>
    </source>
</evidence>
<evidence type="ECO:0000259" key="3">
    <source>
        <dbReference type="Pfam" id="PF05617"/>
    </source>
</evidence>
<sequence>MVALLSSTIAASMIVVAGEFTIPLKPEPSFYKTVEQCSMKISDQCGRSIVEAVLEDRDISKQCCIELVHGMGKLCHEEFLRFYVSLPELGVDATHVYTRGTHVWNTCVREAASNI</sequence>
<feature type="domain" description="Prolamin-like" evidence="3">
    <location>
        <begin position="36"/>
        <end position="108"/>
    </location>
</feature>
<protein>
    <recommendedName>
        <fullName evidence="3">Prolamin-like domain-containing protein</fullName>
    </recommendedName>
</protein>
<dbReference type="EMBL" id="JBBPBN010000092">
    <property type="protein sequence ID" value="KAK8980650.1"/>
    <property type="molecule type" value="Genomic_DNA"/>
</dbReference>
<evidence type="ECO:0000256" key="2">
    <source>
        <dbReference type="SAM" id="SignalP"/>
    </source>
</evidence>
<name>A0ABR2NWS7_9ROSI</name>
<dbReference type="InterPro" id="IPR008502">
    <property type="entry name" value="Prolamin-like"/>
</dbReference>
<reference evidence="4 5" key="1">
    <citation type="journal article" date="2024" name="G3 (Bethesda)">
        <title>Genome assembly of Hibiscus sabdariffa L. provides insights into metabolisms of medicinal natural products.</title>
        <authorList>
            <person name="Kim T."/>
        </authorList>
    </citation>
    <scope>NUCLEOTIDE SEQUENCE [LARGE SCALE GENOMIC DNA]</scope>
    <source>
        <strain evidence="4">TK-2024</strain>
        <tissue evidence="4">Old leaves</tissue>
    </source>
</reference>
<dbReference type="PANTHER" id="PTHR31951">
    <property type="entry name" value="BIFUNCTIONAL INHIBITOR/LIPID-TRANSFER PROTEIN/SEED STORAGE 2S ALBUMIN SUPERFAMILY PROTEIN-RELATED"/>
    <property type="match status" value="1"/>
</dbReference>
<feature type="chain" id="PRO_5046853412" description="Prolamin-like domain-containing protein" evidence="2">
    <location>
        <begin position="19"/>
        <end position="115"/>
    </location>
</feature>
<feature type="signal peptide" evidence="2">
    <location>
        <begin position="1"/>
        <end position="18"/>
    </location>
</feature>
<accession>A0ABR2NWS7</accession>
<organism evidence="4 5">
    <name type="scientific">Hibiscus sabdariffa</name>
    <name type="common">roselle</name>
    <dbReference type="NCBI Taxonomy" id="183260"/>
    <lineage>
        <taxon>Eukaryota</taxon>
        <taxon>Viridiplantae</taxon>
        <taxon>Streptophyta</taxon>
        <taxon>Embryophyta</taxon>
        <taxon>Tracheophyta</taxon>
        <taxon>Spermatophyta</taxon>
        <taxon>Magnoliopsida</taxon>
        <taxon>eudicotyledons</taxon>
        <taxon>Gunneridae</taxon>
        <taxon>Pentapetalae</taxon>
        <taxon>rosids</taxon>
        <taxon>malvids</taxon>
        <taxon>Malvales</taxon>
        <taxon>Malvaceae</taxon>
        <taxon>Malvoideae</taxon>
        <taxon>Hibiscus</taxon>
    </lineage>
</organism>
<proteinExistence type="predicted"/>
<dbReference type="PANTHER" id="PTHR31951:SF30">
    <property type="entry name" value="PROLAMIN-LIKE DOMAIN-CONTAINING PROTEIN"/>
    <property type="match status" value="1"/>
</dbReference>
<evidence type="ECO:0000313" key="4">
    <source>
        <dbReference type="EMBL" id="KAK8980650.1"/>
    </source>
</evidence>
<keyword evidence="1 2" id="KW-0732">Signal</keyword>
<keyword evidence="5" id="KW-1185">Reference proteome</keyword>
<evidence type="ECO:0000256" key="1">
    <source>
        <dbReference type="ARBA" id="ARBA00022729"/>
    </source>
</evidence>
<comment type="caution">
    <text evidence="4">The sequence shown here is derived from an EMBL/GenBank/DDBJ whole genome shotgun (WGS) entry which is preliminary data.</text>
</comment>